<comment type="catalytic activity">
    <reaction evidence="10">
        <text>L-threonyl-[protein] + ATP = O-phospho-L-threonyl-[protein] + ADP + H(+)</text>
        <dbReference type="Rhea" id="RHEA:46608"/>
        <dbReference type="Rhea" id="RHEA-COMP:11060"/>
        <dbReference type="Rhea" id="RHEA-COMP:11605"/>
        <dbReference type="ChEBI" id="CHEBI:15378"/>
        <dbReference type="ChEBI" id="CHEBI:30013"/>
        <dbReference type="ChEBI" id="CHEBI:30616"/>
        <dbReference type="ChEBI" id="CHEBI:61977"/>
        <dbReference type="ChEBI" id="CHEBI:456216"/>
        <dbReference type="EC" id="2.7.11.1"/>
    </reaction>
</comment>
<evidence type="ECO:0000256" key="10">
    <source>
        <dbReference type="ARBA" id="ARBA00047899"/>
    </source>
</evidence>
<sequence length="494" mass="54189">MTKHPPHIFGLLLALTLAILVNTFTKAAEMPALLGLEVPDFMLLEAQGYPGFRKISVSRHNACGINDIDQTITCWGWNWTGQSQPPAQAKFLEVSTGPKFSCGILVDNTLKCWGLDDAGRTSPPKGKFKAVTVGVDHACALNNQGKPRCWGESTFYQLYEVPEETRFKSISAGLKHTCGIRLEDDTVQCWQADLYSGADPPKDVRFRTIRAGTQSTCGTRLDDGVLTCWGRPVRASRKLPNLFDKSPIDVPLQSISDGCGLTSAGTIRCWLPRKHLEASPPLFEKLDGSCGIASGSKALYCYRNDSTSSWKRVSKRKFKEVSGGSARCGIRADDSVICFNLLGRGSLEVTDDAYRNIVAARRFACAIRKSDSRVKCWGNTELPETQPPDTAFDSISAGERRVCGIRSSDSQIECWGRSGIQIPTGKYSKVLSWFGVCAIREDKTVACWGHQRLANVPKGEFKDLSMGLSQACALTLEGELICWGEVVRNFKPGP</sequence>
<evidence type="ECO:0000256" key="7">
    <source>
        <dbReference type="ARBA" id="ARBA00023157"/>
    </source>
</evidence>
<evidence type="ECO:0000313" key="13">
    <source>
        <dbReference type="Proteomes" id="UP000321595"/>
    </source>
</evidence>
<proteinExistence type="predicted"/>
<comment type="subcellular location">
    <subcellularLocation>
        <location evidence="1">Membrane</location>
        <topology evidence="1">Single-pass type I membrane protein</topology>
    </subcellularLocation>
</comment>
<dbReference type="GO" id="GO:0004674">
    <property type="term" value="F:protein serine/threonine kinase activity"/>
    <property type="evidence" value="ECO:0007669"/>
    <property type="project" value="UniProtKB-KW"/>
</dbReference>
<dbReference type="InterPro" id="IPR009091">
    <property type="entry name" value="RCC1/BLIP-II"/>
</dbReference>
<keyword evidence="9" id="KW-0325">Glycoprotein</keyword>
<dbReference type="SUPFAM" id="SSF50985">
    <property type="entry name" value="RCC1/BLIP-II"/>
    <property type="match status" value="2"/>
</dbReference>
<dbReference type="GO" id="GO:0016020">
    <property type="term" value="C:membrane"/>
    <property type="evidence" value="ECO:0007669"/>
    <property type="project" value="UniProtKB-SubCell"/>
</dbReference>
<keyword evidence="4" id="KW-0732">Signal</keyword>
<dbReference type="Pfam" id="PF13540">
    <property type="entry name" value="RCC1_2"/>
    <property type="match status" value="1"/>
</dbReference>
<reference evidence="12 13" key="1">
    <citation type="submission" date="2019-08" db="EMBL/GenBank/DDBJ databases">
        <authorList>
            <person name="Liang Q."/>
        </authorList>
    </citation>
    <scope>NUCLEOTIDE SEQUENCE [LARGE SCALE GENOMIC DNA]</scope>
    <source>
        <strain evidence="12 13">V1718</strain>
    </source>
</reference>
<keyword evidence="3" id="KW-0812">Transmembrane</keyword>
<evidence type="ECO:0000256" key="3">
    <source>
        <dbReference type="ARBA" id="ARBA00022692"/>
    </source>
</evidence>
<keyword evidence="7" id="KW-1015">Disulfide bond</keyword>
<evidence type="ECO:0000256" key="1">
    <source>
        <dbReference type="ARBA" id="ARBA00004479"/>
    </source>
</evidence>
<name>A0A5B8XRY0_9DELT</name>
<organism evidence="12 13">
    <name type="scientific">Microvenator marinus</name>
    <dbReference type="NCBI Taxonomy" id="2600177"/>
    <lineage>
        <taxon>Bacteria</taxon>
        <taxon>Deltaproteobacteria</taxon>
        <taxon>Bradymonadales</taxon>
        <taxon>Microvenatoraceae</taxon>
        <taxon>Microvenator</taxon>
    </lineage>
</organism>
<dbReference type="EMBL" id="CP042467">
    <property type="protein sequence ID" value="QED26783.1"/>
    <property type="molecule type" value="Genomic_DNA"/>
</dbReference>
<keyword evidence="6" id="KW-0472">Membrane</keyword>
<evidence type="ECO:0000313" key="12">
    <source>
        <dbReference type="EMBL" id="QED26783.1"/>
    </source>
</evidence>
<dbReference type="Proteomes" id="UP000321595">
    <property type="component" value="Chromosome"/>
</dbReference>
<comment type="catalytic activity">
    <reaction evidence="11">
        <text>L-seryl-[protein] + ATP = O-phospho-L-seryl-[protein] + ADP + H(+)</text>
        <dbReference type="Rhea" id="RHEA:17989"/>
        <dbReference type="Rhea" id="RHEA-COMP:9863"/>
        <dbReference type="Rhea" id="RHEA-COMP:11604"/>
        <dbReference type="ChEBI" id="CHEBI:15378"/>
        <dbReference type="ChEBI" id="CHEBI:29999"/>
        <dbReference type="ChEBI" id="CHEBI:30616"/>
        <dbReference type="ChEBI" id="CHEBI:83421"/>
        <dbReference type="ChEBI" id="CHEBI:456216"/>
        <dbReference type="EC" id="2.7.11.1"/>
    </reaction>
</comment>
<accession>A0A5B8XRY0</accession>
<evidence type="ECO:0000256" key="11">
    <source>
        <dbReference type="ARBA" id="ARBA00048679"/>
    </source>
</evidence>
<keyword evidence="13" id="KW-1185">Reference proteome</keyword>
<evidence type="ECO:0000256" key="5">
    <source>
        <dbReference type="ARBA" id="ARBA00022989"/>
    </source>
</evidence>
<keyword evidence="8" id="KW-0675">Receptor</keyword>
<protein>
    <recommendedName>
        <fullName evidence="2">non-specific serine/threonine protein kinase</fullName>
        <ecNumber evidence="2">2.7.11.1</ecNumber>
    </recommendedName>
</protein>
<keyword evidence="5" id="KW-1133">Transmembrane helix</keyword>
<dbReference type="AlphaFoldDB" id="A0A5B8XRY0"/>
<evidence type="ECO:0000256" key="6">
    <source>
        <dbReference type="ARBA" id="ARBA00023136"/>
    </source>
</evidence>
<evidence type="ECO:0000256" key="8">
    <source>
        <dbReference type="ARBA" id="ARBA00023170"/>
    </source>
</evidence>
<dbReference type="PANTHER" id="PTHR47460">
    <property type="entry name" value="SERINE/THREONINE-PROTEIN KINASE-LIKE PROTEIN ACR4"/>
    <property type="match status" value="1"/>
</dbReference>
<dbReference type="RefSeq" id="WP_146958468.1">
    <property type="nucleotide sequence ID" value="NZ_CP042467.1"/>
</dbReference>
<dbReference type="OrthoDB" id="9758365at2"/>
<dbReference type="KEGG" id="bbae:FRD01_05905"/>
<evidence type="ECO:0000256" key="4">
    <source>
        <dbReference type="ARBA" id="ARBA00022729"/>
    </source>
</evidence>
<dbReference type="PANTHER" id="PTHR47460:SF1">
    <property type="entry name" value="SERINE_THREONINE-PROTEIN KINASE-LIKE PROTEIN ACR4"/>
    <property type="match status" value="1"/>
</dbReference>
<evidence type="ECO:0000256" key="2">
    <source>
        <dbReference type="ARBA" id="ARBA00012513"/>
    </source>
</evidence>
<gene>
    <name evidence="12" type="ORF">FRD01_05905</name>
</gene>
<dbReference type="EC" id="2.7.11.1" evidence="2"/>
<evidence type="ECO:0000256" key="9">
    <source>
        <dbReference type="ARBA" id="ARBA00023180"/>
    </source>
</evidence>
<dbReference type="Gene3D" id="2.130.10.30">
    <property type="entry name" value="Regulator of chromosome condensation 1/beta-lactamase-inhibitor protein II"/>
    <property type="match status" value="2"/>
</dbReference>